<dbReference type="Gene3D" id="3.40.50.2300">
    <property type="match status" value="1"/>
</dbReference>
<gene>
    <name evidence="1" type="ORF">OSO01_05550</name>
</gene>
<organism evidence="1 2">
    <name type="scientific">Oceanobacillus sojae</name>
    <dbReference type="NCBI Taxonomy" id="582851"/>
    <lineage>
        <taxon>Bacteria</taxon>
        <taxon>Bacillati</taxon>
        <taxon>Bacillota</taxon>
        <taxon>Bacilli</taxon>
        <taxon>Bacillales</taxon>
        <taxon>Bacillaceae</taxon>
        <taxon>Oceanobacillus</taxon>
    </lineage>
</organism>
<keyword evidence="2" id="KW-1185">Reference proteome</keyword>
<reference evidence="1 2" key="1">
    <citation type="submission" date="2019-07" db="EMBL/GenBank/DDBJ databases">
        <title>Whole genome shotgun sequence of Oceanobacillus sojae NBRC 105379.</title>
        <authorList>
            <person name="Hosoyama A."/>
            <person name="Uohara A."/>
            <person name="Ohji S."/>
            <person name="Ichikawa N."/>
        </authorList>
    </citation>
    <scope>NUCLEOTIDE SEQUENCE [LARGE SCALE GENOMIC DNA]</scope>
    <source>
        <strain evidence="1 2">NBRC 105379</strain>
    </source>
</reference>
<name>A0A511ZEF4_9BACI</name>
<proteinExistence type="predicted"/>
<dbReference type="Proteomes" id="UP000321558">
    <property type="component" value="Unassembled WGS sequence"/>
</dbReference>
<evidence type="ECO:0000313" key="2">
    <source>
        <dbReference type="Proteomes" id="UP000321558"/>
    </source>
</evidence>
<dbReference type="EMBL" id="BJYM01000002">
    <property type="protein sequence ID" value="GEN85816.1"/>
    <property type="molecule type" value="Genomic_DNA"/>
</dbReference>
<sequence>MAKVLVATGTSQNKMNKVVELLQAGLNDKNVEAEIVAGNIYETNVEDINPDVIVLVGVNKLDTEIPTIDGVPFITGIGIDNVINDVVAHIS</sequence>
<accession>A0A511ZEF4</accession>
<dbReference type="OrthoDB" id="6505030at2"/>
<dbReference type="RefSeq" id="WP_147208393.1">
    <property type="nucleotide sequence ID" value="NZ_BJYM01000002.1"/>
</dbReference>
<dbReference type="AlphaFoldDB" id="A0A511ZEF4"/>
<protein>
    <submittedName>
        <fullName evidence="1">Uncharacterized protein</fullName>
    </submittedName>
</protein>
<comment type="caution">
    <text evidence="1">The sequence shown here is derived from an EMBL/GenBank/DDBJ whole genome shotgun (WGS) entry which is preliminary data.</text>
</comment>
<evidence type="ECO:0000313" key="1">
    <source>
        <dbReference type="EMBL" id="GEN85816.1"/>
    </source>
</evidence>